<dbReference type="Gene3D" id="3.40.50.80">
    <property type="entry name" value="Nucleotide-binding domain of ferredoxin-NADP reductase (FNR) module"/>
    <property type="match status" value="1"/>
</dbReference>
<comment type="caution">
    <text evidence="27">The sequence shown here is derived from an EMBL/GenBank/DDBJ whole genome shotgun (WGS) entry which is preliminary data.</text>
</comment>
<evidence type="ECO:0000256" key="15">
    <source>
        <dbReference type="ARBA" id="ARBA00023004"/>
    </source>
</evidence>
<keyword evidence="14 27" id="KW-0560">Oxidoreductase</keyword>
<evidence type="ECO:0000256" key="1">
    <source>
        <dbReference type="ARBA" id="ARBA00001970"/>
    </source>
</evidence>
<evidence type="ECO:0000256" key="16">
    <source>
        <dbReference type="ARBA" id="ARBA00023027"/>
    </source>
</evidence>
<comment type="similarity">
    <text evidence="4">Belongs to the globin family. Two-domain flavohemoproteins subfamily.</text>
</comment>
<dbReference type="FunFam" id="1.10.490.10:FF:000003">
    <property type="entry name" value="Flavohemoprotein"/>
    <property type="match status" value="1"/>
</dbReference>
<sequence>MLSEKTIQIVKSTLPLLAQAGPQVTEYFYDRMFSYNPELKNIFNMTHQQSGSQQFALFNALAAYAANIDNLAVLKGALARINHKHTSYHILPEHYPIVGGHLIATLKELLPEQFTPEVEYAWREAYSLLADVCINEEMSLYQKTKKAPGGWFGTRTFTITEKRMESSQICSFILTPADAKPVVAYLPGQYLGIKVTPANSELTQVRQYSLSQQSNGHNYRISVKKEGLVSNYLHSLTEGDEVEIYPPAGDFVLREIDSPVVLISAGVGQTPMMAMLETLLSNQPNQSIHYLHACDSETQFAFKEYLFKQQQAQASLHCVTWFKDGKGGDFAGLMDVNHIADSLPISKGDFYLCGPIAFMAMIKEQLLSIGVASERIHYEVFGPHQSL</sequence>
<keyword evidence="11" id="KW-0479">Metal-binding</keyword>
<protein>
    <recommendedName>
        <fullName evidence="6">Flavohemoprotein</fullName>
        <ecNumber evidence="5">1.14.12.17</ecNumber>
    </recommendedName>
    <alternativeName>
        <fullName evidence="19">Flavohemoglobin</fullName>
    </alternativeName>
    <alternativeName>
        <fullName evidence="18">Hemoglobin-like protein</fullName>
    </alternativeName>
    <alternativeName>
        <fullName evidence="20">Nitric oxide dioxygenase</fullName>
    </alternativeName>
</protein>
<evidence type="ECO:0000256" key="5">
    <source>
        <dbReference type="ARBA" id="ARBA00012229"/>
    </source>
</evidence>
<comment type="function">
    <text evidence="17">Is involved in NO detoxification in an aerobic process, termed nitric oxide dioxygenase (NOD) reaction that utilizes O(2) and NAD(P)H to convert NO to nitrate, which protects the bacterium from various noxious nitrogen compounds. Therefore, plays a central role in the inducible response to nitrosative stress.</text>
</comment>
<dbReference type="FunFam" id="2.40.30.10:FF:000034">
    <property type="entry name" value="Flavohemoprotein"/>
    <property type="match status" value="1"/>
</dbReference>
<keyword evidence="7" id="KW-0216">Detoxification</keyword>
<evidence type="ECO:0000256" key="14">
    <source>
        <dbReference type="ARBA" id="ARBA00023002"/>
    </source>
</evidence>
<proteinExistence type="inferred from homology"/>
<accession>A0A0P7E6B2</accession>
<comment type="cofactor">
    <cofactor evidence="21">
        <name>[2Fe-2S] cluster</name>
        <dbReference type="ChEBI" id="CHEBI:190135"/>
    </cofactor>
</comment>
<dbReference type="PROSITE" id="PS51384">
    <property type="entry name" value="FAD_FR"/>
    <property type="match status" value="1"/>
</dbReference>
<evidence type="ECO:0000256" key="2">
    <source>
        <dbReference type="ARBA" id="ARBA00001974"/>
    </source>
</evidence>
<keyword evidence="10" id="KW-0285">Flavoprotein</keyword>
<evidence type="ECO:0000256" key="8">
    <source>
        <dbReference type="ARBA" id="ARBA00022617"/>
    </source>
</evidence>
<evidence type="ECO:0000259" key="26">
    <source>
        <dbReference type="PROSITE" id="PS51384"/>
    </source>
</evidence>
<dbReference type="Pfam" id="PF00970">
    <property type="entry name" value="FAD_binding_6"/>
    <property type="match status" value="1"/>
</dbReference>
<dbReference type="InterPro" id="IPR017927">
    <property type="entry name" value="FAD-bd_FR_type"/>
</dbReference>
<evidence type="ECO:0000256" key="11">
    <source>
        <dbReference type="ARBA" id="ARBA00022723"/>
    </source>
</evidence>
<dbReference type="STRING" id="570156.AOG27_18465"/>
<dbReference type="PANTHER" id="PTHR43396:SF3">
    <property type="entry name" value="FLAVOHEMOPROTEIN"/>
    <property type="match status" value="1"/>
</dbReference>
<evidence type="ECO:0000256" key="13">
    <source>
        <dbReference type="ARBA" id="ARBA00022857"/>
    </source>
</evidence>
<comment type="cofactor">
    <cofactor evidence="2">
        <name>FAD</name>
        <dbReference type="ChEBI" id="CHEBI:57692"/>
    </cofactor>
</comment>
<comment type="similarity">
    <text evidence="3">In the C-terminal section; belongs to the flavoprotein pyridine nucleotide cytochrome reductase family.</text>
</comment>
<dbReference type="Gene3D" id="2.40.30.10">
    <property type="entry name" value="Translation factors"/>
    <property type="match status" value="1"/>
</dbReference>
<keyword evidence="24" id="KW-0813">Transport</keyword>
<dbReference type="PATRIC" id="fig|570156.3.peg.1615"/>
<evidence type="ECO:0000256" key="17">
    <source>
        <dbReference type="ARBA" id="ARBA00025094"/>
    </source>
</evidence>
<dbReference type="EC" id="1.14.12.17" evidence="5"/>
<gene>
    <name evidence="27" type="ORF">AOG27_18465</name>
</gene>
<dbReference type="GO" id="GO:0009636">
    <property type="term" value="P:response to toxic substance"/>
    <property type="evidence" value="ECO:0007669"/>
    <property type="project" value="UniProtKB-KW"/>
</dbReference>
<dbReference type="GO" id="GO:0019825">
    <property type="term" value="F:oxygen binding"/>
    <property type="evidence" value="ECO:0007669"/>
    <property type="project" value="InterPro"/>
</dbReference>
<dbReference type="OrthoDB" id="9801223at2"/>
<keyword evidence="13" id="KW-0521">NADP</keyword>
<dbReference type="InterPro" id="IPR009050">
    <property type="entry name" value="Globin-like_sf"/>
</dbReference>
<dbReference type="NCBIfam" id="NF009805">
    <property type="entry name" value="PRK13289.1"/>
    <property type="match status" value="1"/>
</dbReference>
<evidence type="ECO:0000256" key="10">
    <source>
        <dbReference type="ARBA" id="ARBA00022630"/>
    </source>
</evidence>
<dbReference type="SUPFAM" id="SSF52343">
    <property type="entry name" value="Ferredoxin reductase-like, C-terminal NADP-linked domain"/>
    <property type="match status" value="1"/>
</dbReference>
<dbReference type="Pfam" id="PF00175">
    <property type="entry name" value="NAD_binding_1"/>
    <property type="match status" value="1"/>
</dbReference>
<comment type="catalytic activity">
    <reaction evidence="23">
        <text>2 nitric oxide + NADPH + 2 O2 = 2 nitrate + NADP(+) + H(+)</text>
        <dbReference type="Rhea" id="RHEA:19465"/>
        <dbReference type="ChEBI" id="CHEBI:15378"/>
        <dbReference type="ChEBI" id="CHEBI:15379"/>
        <dbReference type="ChEBI" id="CHEBI:16480"/>
        <dbReference type="ChEBI" id="CHEBI:17632"/>
        <dbReference type="ChEBI" id="CHEBI:57783"/>
        <dbReference type="ChEBI" id="CHEBI:58349"/>
        <dbReference type="EC" id="1.14.12.17"/>
    </reaction>
</comment>
<evidence type="ECO:0000256" key="20">
    <source>
        <dbReference type="ARBA" id="ARBA00033187"/>
    </source>
</evidence>
<dbReference type="InterPro" id="IPR012292">
    <property type="entry name" value="Globin/Proto"/>
</dbReference>
<dbReference type="InterPro" id="IPR017938">
    <property type="entry name" value="Riboflavin_synthase-like_b-brl"/>
</dbReference>
<dbReference type="GO" id="GO:0005344">
    <property type="term" value="F:oxygen carrier activity"/>
    <property type="evidence" value="ECO:0007669"/>
    <property type="project" value="UniProtKB-KW"/>
</dbReference>
<dbReference type="CDD" id="cd08922">
    <property type="entry name" value="FHb-globin"/>
    <property type="match status" value="1"/>
</dbReference>
<comment type="cofactor">
    <cofactor evidence="1">
        <name>heme b</name>
        <dbReference type="ChEBI" id="CHEBI:60344"/>
    </cofactor>
</comment>
<dbReference type="PRINTS" id="PR00410">
    <property type="entry name" value="PHEHYDRXLASE"/>
</dbReference>
<keyword evidence="16" id="KW-0520">NAD</keyword>
<keyword evidence="9 24" id="KW-0561">Oxygen transport</keyword>
<dbReference type="EMBL" id="LJTC01000014">
    <property type="protein sequence ID" value="KPM81316.1"/>
    <property type="molecule type" value="Genomic_DNA"/>
</dbReference>
<evidence type="ECO:0000259" key="25">
    <source>
        <dbReference type="PROSITE" id="PS01033"/>
    </source>
</evidence>
<name>A0A0P7E6B2_9GAMM</name>
<dbReference type="SUPFAM" id="SSF63380">
    <property type="entry name" value="Riboflavin synthase domain-like"/>
    <property type="match status" value="1"/>
</dbReference>
<dbReference type="GO" id="GO:0008941">
    <property type="term" value="F:nitric oxide dioxygenase NAD(P)H activity"/>
    <property type="evidence" value="ECO:0007669"/>
    <property type="project" value="UniProtKB-EC"/>
</dbReference>
<dbReference type="Proteomes" id="UP000050378">
    <property type="component" value="Unassembled WGS sequence"/>
</dbReference>
<evidence type="ECO:0000256" key="23">
    <source>
        <dbReference type="ARBA" id="ARBA00049433"/>
    </source>
</evidence>
<keyword evidence="15" id="KW-0408">Iron</keyword>
<dbReference type="Gene3D" id="1.10.490.10">
    <property type="entry name" value="Globins"/>
    <property type="match status" value="1"/>
</dbReference>
<dbReference type="InterPro" id="IPR008333">
    <property type="entry name" value="Cbr1-like_FAD-bd_dom"/>
</dbReference>
<evidence type="ECO:0000256" key="18">
    <source>
        <dbReference type="ARBA" id="ARBA00030024"/>
    </source>
</evidence>
<reference evidence="27 28" key="1">
    <citation type="submission" date="2015-09" db="EMBL/GenBank/DDBJ databases">
        <title>Draft Genome Sequence of Pseudoalteromonas lipolytica UCD-48B.</title>
        <authorList>
            <person name="Krusor M."/>
            <person name="Coil D.A."/>
            <person name="Lang J.M."/>
            <person name="Eisen J.A."/>
            <person name="Alexiev A."/>
        </authorList>
    </citation>
    <scope>NUCLEOTIDE SEQUENCE [LARGE SCALE GENOMIC DNA]</scope>
    <source>
        <strain evidence="27 28">UCD-48B</strain>
    </source>
</reference>
<dbReference type="InterPro" id="IPR001433">
    <property type="entry name" value="OxRdtase_FAD/NAD-bd"/>
</dbReference>
<dbReference type="GO" id="GO:0071949">
    <property type="term" value="F:FAD binding"/>
    <property type="evidence" value="ECO:0007669"/>
    <property type="project" value="TreeGrafter"/>
</dbReference>
<evidence type="ECO:0000256" key="4">
    <source>
        <dbReference type="ARBA" id="ARBA00008414"/>
    </source>
</evidence>
<evidence type="ECO:0000313" key="28">
    <source>
        <dbReference type="Proteomes" id="UP000050378"/>
    </source>
</evidence>
<dbReference type="GO" id="GO:0071500">
    <property type="term" value="P:cellular response to nitrosative stress"/>
    <property type="evidence" value="ECO:0007669"/>
    <property type="project" value="TreeGrafter"/>
</dbReference>
<dbReference type="AlphaFoldDB" id="A0A0P7E6B2"/>
<evidence type="ECO:0000256" key="19">
    <source>
        <dbReference type="ARBA" id="ARBA00030929"/>
    </source>
</evidence>
<dbReference type="FunFam" id="3.40.50.80:FF:000010">
    <property type="entry name" value="Flavohemoprotein"/>
    <property type="match status" value="1"/>
</dbReference>
<dbReference type="SUPFAM" id="SSF46458">
    <property type="entry name" value="Globin-like"/>
    <property type="match status" value="1"/>
</dbReference>
<evidence type="ECO:0000256" key="7">
    <source>
        <dbReference type="ARBA" id="ARBA00022575"/>
    </source>
</evidence>
<feature type="domain" description="FAD-binding FR-type" evidence="26">
    <location>
        <begin position="152"/>
        <end position="254"/>
    </location>
</feature>
<dbReference type="GO" id="GO:0046210">
    <property type="term" value="P:nitric oxide catabolic process"/>
    <property type="evidence" value="ECO:0007669"/>
    <property type="project" value="TreeGrafter"/>
</dbReference>
<dbReference type="GO" id="GO:0020037">
    <property type="term" value="F:heme binding"/>
    <property type="evidence" value="ECO:0007669"/>
    <property type="project" value="InterPro"/>
</dbReference>
<evidence type="ECO:0000313" key="27">
    <source>
        <dbReference type="EMBL" id="KPM81316.1"/>
    </source>
</evidence>
<evidence type="ECO:0000256" key="12">
    <source>
        <dbReference type="ARBA" id="ARBA00022827"/>
    </source>
</evidence>
<dbReference type="Pfam" id="PF00042">
    <property type="entry name" value="Globin"/>
    <property type="match status" value="1"/>
</dbReference>
<evidence type="ECO:0000256" key="24">
    <source>
        <dbReference type="RuleBase" id="RU000356"/>
    </source>
</evidence>
<dbReference type="CDD" id="cd06184">
    <property type="entry name" value="flavohem_like_fad_nad_binding"/>
    <property type="match status" value="1"/>
</dbReference>
<dbReference type="PROSITE" id="PS01033">
    <property type="entry name" value="GLOBIN"/>
    <property type="match status" value="1"/>
</dbReference>
<feature type="domain" description="Globin" evidence="25">
    <location>
        <begin position="1"/>
        <end position="138"/>
    </location>
</feature>
<evidence type="ECO:0000256" key="22">
    <source>
        <dbReference type="ARBA" id="ARBA00048649"/>
    </source>
</evidence>
<evidence type="ECO:0000256" key="3">
    <source>
        <dbReference type="ARBA" id="ARBA00006401"/>
    </source>
</evidence>
<dbReference type="PANTHER" id="PTHR43396">
    <property type="entry name" value="FLAVOHEMOPROTEIN"/>
    <property type="match status" value="1"/>
</dbReference>
<keyword evidence="12" id="KW-0274">FAD</keyword>
<dbReference type="InterPro" id="IPR039261">
    <property type="entry name" value="FNR_nucleotide-bd"/>
</dbReference>
<evidence type="ECO:0000256" key="21">
    <source>
        <dbReference type="ARBA" id="ARBA00034078"/>
    </source>
</evidence>
<dbReference type="InterPro" id="IPR000971">
    <property type="entry name" value="Globin"/>
</dbReference>
<dbReference type="RefSeq" id="WP_054554463.1">
    <property type="nucleotide sequence ID" value="NZ_LJTC01000014.1"/>
</dbReference>
<evidence type="ECO:0000256" key="6">
    <source>
        <dbReference type="ARBA" id="ARBA00014637"/>
    </source>
</evidence>
<dbReference type="GO" id="GO:0046872">
    <property type="term" value="F:metal ion binding"/>
    <property type="evidence" value="ECO:0007669"/>
    <property type="project" value="UniProtKB-KW"/>
</dbReference>
<evidence type="ECO:0000256" key="9">
    <source>
        <dbReference type="ARBA" id="ARBA00022621"/>
    </source>
</evidence>
<comment type="catalytic activity">
    <reaction evidence="22">
        <text>2 nitric oxide + NADH + 2 O2 = 2 nitrate + NAD(+) + H(+)</text>
        <dbReference type="Rhea" id="RHEA:19469"/>
        <dbReference type="ChEBI" id="CHEBI:15378"/>
        <dbReference type="ChEBI" id="CHEBI:15379"/>
        <dbReference type="ChEBI" id="CHEBI:16480"/>
        <dbReference type="ChEBI" id="CHEBI:17632"/>
        <dbReference type="ChEBI" id="CHEBI:57540"/>
        <dbReference type="ChEBI" id="CHEBI:57945"/>
        <dbReference type="EC" id="1.14.12.17"/>
    </reaction>
</comment>
<organism evidence="27 28">
    <name type="scientific">Pseudoalteromonas lipolytica</name>
    <dbReference type="NCBI Taxonomy" id="570156"/>
    <lineage>
        <taxon>Bacteria</taxon>
        <taxon>Pseudomonadati</taxon>
        <taxon>Pseudomonadota</taxon>
        <taxon>Gammaproteobacteria</taxon>
        <taxon>Alteromonadales</taxon>
        <taxon>Pseudoalteromonadaceae</taxon>
        <taxon>Pseudoalteromonas</taxon>
    </lineage>
</organism>
<keyword evidence="8 24" id="KW-0349">Heme</keyword>